<reference evidence="2" key="1">
    <citation type="submission" date="2016-11" db="UniProtKB">
        <authorList>
            <consortium name="WormBaseParasite"/>
        </authorList>
    </citation>
    <scope>IDENTIFICATION</scope>
</reference>
<dbReference type="AlphaFoldDB" id="A0A1I8BS22"/>
<dbReference type="Proteomes" id="UP000095281">
    <property type="component" value="Unplaced"/>
</dbReference>
<dbReference type="WBParaSite" id="MhA1_Contig510.frz3.gene11">
    <property type="protein sequence ID" value="MhA1_Contig510.frz3.gene11"/>
    <property type="gene ID" value="MhA1_Contig510.frz3.gene11"/>
</dbReference>
<keyword evidence="1" id="KW-1185">Reference proteome</keyword>
<evidence type="ECO:0000313" key="2">
    <source>
        <dbReference type="WBParaSite" id="MhA1_Contig510.frz3.gene11"/>
    </source>
</evidence>
<name>A0A1I8BS22_MELHA</name>
<organism evidence="1 2">
    <name type="scientific">Meloidogyne hapla</name>
    <name type="common">Root-knot nematode worm</name>
    <dbReference type="NCBI Taxonomy" id="6305"/>
    <lineage>
        <taxon>Eukaryota</taxon>
        <taxon>Metazoa</taxon>
        <taxon>Ecdysozoa</taxon>
        <taxon>Nematoda</taxon>
        <taxon>Chromadorea</taxon>
        <taxon>Rhabditida</taxon>
        <taxon>Tylenchina</taxon>
        <taxon>Tylenchomorpha</taxon>
        <taxon>Tylenchoidea</taxon>
        <taxon>Meloidogynidae</taxon>
        <taxon>Meloidogyninae</taxon>
        <taxon>Meloidogyne</taxon>
    </lineage>
</organism>
<proteinExistence type="predicted"/>
<evidence type="ECO:0000313" key="1">
    <source>
        <dbReference type="Proteomes" id="UP000095281"/>
    </source>
</evidence>
<sequence>MTRYRRTGSIHPRSLQLSPIITKTKISSLNSINSIKKEENKEIFKYSNPSAFKRISFNKEINSELNQNLNNYFCNKEINNQKGKQLIEQQKTKHYLIERLIE</sequence>
<protein>
    <submittedName>
        <fullName evidence="2">Uncharacterized protein</fullName>
    </submittedName>
</protein>
<accession>A0A1I8BS22</accession>